<accession>A0A1N6ICW3</accession>
<dbReference type="Proteomes" id="UP000184932">
    <property type="component" value="Unassembled WGS sequence"/>
</dbReference>
<name>A0A1N6ICW3_9RHOB</name>
<evidence type="ECO:0008006" key="3">
    <source>
        <dbReference type="Google" id="ProtNLM"/>
    </source>
</evidence>
<organism evidence="1 2">
    <name type="scientific">Vannielia litorea</name>
    <dbReference type="NCBI Taxonomy" id="1217970"/>
    <lineage>
        <taxon>Bacteria</taxon>
        <taxon>Pseudomonadati</taxon>
        <taxon>Pseudomonadota</taxon>
        <taxon>Alphaproteobacteria</taxon>
        <taxon>Rhodobacterales</taxon>
        <taxon>Paracoccaceae</taxon>
        <taxon>Vannielia</taxon>
    </lineage>
</organism>
<keyword evidence="2" id="KW-1185">Reference proteome</keyword>
<gene>
    <name evidence="1" type="ORF">SAMN05444002_3714</name>
</gene>
<dbReference type="AlphaFoldDB" id="A0A1N6ICW3"/>
<sequence>MGGCQADGADEPVNLDARLLAAHAAGDGVALARLYAEAARAGGPGAGFYLTQAWIFALEAGLPEAAEIGETLRESGLT</sequence>
<evidence type="ECO:0000313" key="1">
    <source>
        <dbReference type="EMBL" id="SIO29853.1"/>
    </source>
</evidence>
<dbReference type="STRING" id="1217970.SAMN05444002_3714"/>
<reference evidence="2" key="1">
    <citation type="submission" date="2016-11" db="EMBL/GenBank/DDBJ databases">
        <authorList>
            <person name="Varghese N."/>
            <person name="Submissions S."/>
        </authorList>
    </citation>
    <scope>NUCLEOTIDE SEQUENCE [LARGE SCALE GENOMIC DNA]</scope>
    <source>
        <strain evidence="2">DSM 29440</strain>
    </source>
</reference>
<protein>
    <recommendedName>
        <fullName evidence="3">Sel1 repeat-containing protein</fullName>
    </recommendedName>
</protein>
<evidence type="ECO:0000313" key="2">
    <source>
        <dbReference type="Proteomes" id="UP000184932"/>
    </source>
</evidence>
<dbReference type="EMBL" id="FSRL01000002">
    <property type="protein sequence ID" value="SIO29853.1"/>
    <property type="molecule type" value="Genomic_DNA"/>
</dbReference>
<proteinExistence type="predicted"/>